<name>A0ABS2L6H0_9MICO</name>
<dbReference type="InterPro" id="IPR001279">
    <property type="entry name" value="Metallo-B-lactamas"/>
</dbReference>
<dbReference type="SUPFAM" id="SSF56281">
    <property type="entry name" value="Metallo-hydrolase/oxidoreductase"/>
    <property type="match status" value="1"/>
</dbReference>
<evidence type="ECO:0000313" key="3">
    <source>
        <dbReference type="EMBL" id="MBM7472667.1"/>
    </source>
</evidence>
<dbReference type="Gene3D" id="3.60.15.10">
    <property type="entry name" value="Ribonuclease Z/Hydroxyacylglutathione hydrolase-like"/>
    <property type="match status" value="1"/>
</dbReference>
<dbReference type="InterPro" id="IPR036866">
    <property type="entry name" value="RibonucZ/Hydroxyglut_hydro"/>
</dbReference>
<protein>
    <submittedName>
        <fullName evidence="3">Glyoxylase-like metal-dependent hydrolase (Beta-lactamase superfamily II)</fullName>
    </submittedName>
</protein>
<evidence type="ECO:0000259" key="2">
    <source>
        <dbReference type="SMART" id="SM00849"/>
    </source>
</evidence>
<comment type="caution">
    <text evidence="3">The sequence shown here is derived from an EMBL/GenBank/DDBJ whole genome shotgun (WGS) entry which is preliminary data.</text>
</comment>
<dbReference type="Pfam" id="PF00753">
    <property type="entry name" value="Lactamase_B"/>
    <property type="match status" value="1"/>
</dbReference>
<feature type="region of interest" description="Disordered" evidence="1">
    <location>
        <begin position="186"/>
        <end position="209"/>
    </location>
</feature>
<dbReference type="Proteomes" id="UP000776164">
    <property type="component" value="Unassembled WGS sequence"/>
</dbReference>
<sequence length="209" mass="21907">MAARIEHLVTSGTFSLDGGTWDVDNNVWIVGDDAECVVIDAAHDAAAILAAVGDRALRAILLTHAHDDHIDAVAALQAATGAPAYLNDGDRMLWDAVYPEKGPDAGLDDDQVIRIAGTELHVLRTPGHSPGAVCFYAPDLGTVFSGDTLFSGGPGATGRSYSDFPTIIRSITARLLTLPAETVVRTGHGDSTTVGQEAPSLDEWIARGH</sequence>
<dbReference type="PANTHER" id="PTHR46233">
    <property type="entry name" value="HYDROXYACYLGLUTATHIONE HYDROLASE GLOC"/>
    <property type="match status" value="1"/>
</dbReference>
<gene>
    <name evidence="3" type="ORF">JOE66_002301</name>
</gene>
<accession>A0ABS2L6H0</accession>
<dbReference type="SMART" id="SM00849">
    <property type="entry name" value="Lactamase_B"/>
    <property type="match status" value="1"/>
</dbReference>
<dbReference type="EMBL" id="JAFBBU010000001">
    <property type="protein sequence ID" value="MBM7472667.1"/>
    <property type="molecule type" value="Genomic_DNA"/>
</dbReference>
<organism evidence="3 4">
    <name type="scientific">Subtercola frigoramans</name>
    <dbReference type="NCBI Taxonomy" id="120298"/>
    <lineage>
        <taxon>Bacteria</taxon>
        <taxon>Bacillati</taxon>
        <taxon>Actinomycetota</taxon>
        <taxon>Actinomycetes</taxon>
        <taxon>Micrococcales</taxon>
        <taxon>Microbacteriaceae</taxon>
        <taxon>Subtercola</taxon>
    </lineage>
</organism>
<dbReference type="RefSeq" id="WP_205109583.1">
    <property type="nucleotide sequence ID" value="NZ_BAAAHT010000002.1"/>
</dbReference>
<dbReference type="InterPro" id="IPR051453">
    <property type="entry name" value="MBL_Glyoxalase_II"/>
</dbReference>
<dbReference type="PANTHER" id="PTHR46233:SF4">
    <property type="entry name" value="METALLO-BETA-LACTAMASE DOMAIN-CONTAINING PROTEIN"/>
    <property type="match status" value="1"/>
</dbReference>
<dbReference type="CDD" id="cd06262">
    <property type="entry name" value="metallo-hydrolase-like_MBL-fold"/>
    <property type="match status" value="1"/>
</dbReference>
<evidence type="ECO:0000256" key="1">
    <source>
        <dbReference type="SAM" id="MobiDB-lite"/>
    </source>
</evidence>
<keyword evidence="4" id="KW-1185">Reference proteome</keyword>
<feature type="domain" description="Metallo-beta-lactamase" evidence="2">
    <location>
        <begin position="24"/>
        <end position="188"/>
    </location>
</feature>
<reference evidence="3 4" key="1">
    <citation type="submission" date="2021-01" db="EMBL/GenBank/DDBJ databases">
        <title>Sequencing the genomes of 1000 actinobacteria strains.</title>
        <authorList>
            <person name="Klenk H.-P."/>
        </authorList>
    </citation>
    <scope>NUCLEOTIDE SEQUENCE [LARGE SCALE GENOMIC DNA]</scope>
    <source>
        <strain evidence="3 4">DSM 13057</strain>
    </source>
</reference>
<evidence type="ECO:0000313" key="4">
    <source>
        <dbReference type="Proteomes" id="UP000776164"/>
    </source>
</evidence>
<proteinExistence type="predicted"/>